<accession>A0ACB6RL23</accession>
<keyword evidence="2" id="KW-1185">Reference proteome</keyword>
<dbReference type="Proteomes" id="UP000799754">
    <property type="component" value="Unassembled WGS sequence"/>
</dbReference>
<dbReference type="EMBL" id="MU006752">
    <property type="protein sequence ID" value="KAF2621669.1"/>
    <property type="molecule type" value="Genomic_DNA"/>
</dbReference>
<evidence type="ECO:0000313" key="2">
    <source>
        <dbReference type="Proteomes" id="UP000799754"/>
    </source>
</evidence>
<protein>
    <submittedName>
        <fullName evidence="1">Kinase-like protein</fullName>
    </submittedName>
</protein>
<gene>
    <name evidence="1" type="ORF">BU25DRAFT_403964</name>
</gene>
<comment type="caution">
    <text evidence="1">The sequence shown here is derived from an EMBL/GenBank/DDBJ whole genome shotgun (WGS) entry which is preliminary data.</text>
</comment>
<proteinExistence type="predicted"/>
<name>A0ACB6RL23_9PLEO</name>
<evidence type="ECO:0000313" key="1">
    <source>
        <dbReference type="EMBL" id="KAF2621669.1"/>
    </source>
</evidence>
<sequence>MPFFTSLQALRLRDLTANPNNFVSMASQSFDYGNNGLMEVFKKKAHSSHPDFANLSLLVFEAVMEVVCVSAPGYIIARMGQFDAESQKFLANLNTQLFTPCLIFTKLASQLTAEKLGELAVIPVIFVIQTIISYLAALVVAKLFSFKKRQSNFVVAMAVFGNSNSLPISLVISLSKTISGLHWDRIPGDNDNEVGARGILYLLIFQQLGQLVRWTWGFNVLLAPADTYKIEDGGTIDSLESGEYSEEEAQRLLDDSHSDYESGNVTSYATSTGTSDTHSIEDRGDVLASANFITPTNGNVAVAGEGDFHGRINGYTNGRANGNDAFNALTSLKKDNVPKGPKGWPKRAKLAARRAGSSVSNAFFRVGRSIFESLPKWLQQTLSKISSVLGRFFKGVWAFMNPPLWAMLAAIIVASVPQLQHLFFDPGTFISTSVTRAVNQSGQVAVPLILVVLGANLARNTLPKEDQHSMEDPKVEKKLVIASLISRMLIPTLCMAPILAVVAKYVPVSIVDDPIFIIVCFLLSGAPTALQLAQICQINNVYMGAMSKILFQSYFFPTCLKSIRSSEPNQTWHQPDTAELSRSNTVEGSTSPRAPAKVVSFPDEGISPLMIAKHKELEQKDYLDLDRPSRHYPASISGKRLSGRPSIEHMGSFKLQSQSGEAKDGNPSLTSLLSDSSNDAHHHAHAHERLVKHIHGWLKSERTRRATRKAKRKAAKDARQSEESKEGSKDHLGVPSSSRGRSDSDSSDGSVALDQLAGILEKTLNIAPADAKRKINHVRRMSTGLKRHSAISMDSDYFDSIDQLVPSCDVVLDNSKTMAYSVDDADPEPENEDSERRRRKEKEAWTAFRFEILRLAHTLKLKGWRRVTVEQHDEIGVQRLSGALTNAVYVVSPPKNVKSTQERADGVPVPKNPPPKLLLRIYGPQVEHLIDRESELQILQRLGRKRIGPRMLGTFKNGRFEEFFHAKPLTFKELRVPETSKQIAKRMRELHEGIELLKSEREAGPFVWQNWDKWVDRCEQVVTWLDQQILEGGDAPVTSAPDRWRKRGLVCGVEWPVFRQMIEKYRRWLEEQYGGIQKINERMVFAHNDTQYGNILRMMPEGESPLLLPANQHKQLVVIDFEYANANVPGMEFANHFTEWCYNYHDPDYSWACASNYYPTPEEQHRFIRAYLMHSPGLKTPGGASSNPPTPHLGPLPTSASTTALTATAAPSTISAFMLDSRAPPGQSYQEQEAQAERNTEEEARRLMAETKLWRIANSAMWVAWGIVQAHVPGLPDFDTADGAATGTAENLTAAALDGATVDIRVEAEAEKEKSPAVSTKGAGPKDETKPELDQDADLFKSQDDEEFDYLAYAQDRAMFVWGDLVGMGLVKEEELPEALRRRMKVVEY</sequence>
<organism evidence="1 2">
    <name type="scientific">Macroventuria anomochaeta</name>
    <dbReference type="NCBI Taxonomy" id="301207"/>
    <lineage>
        <taxon>Eukaryota</taxon>
        <taxon>Fungi</taxon>
        <taxon>Dikarya</taxon>
        <taxon>Ascomycota</taxon>
        <taxon>Pezizomycotina</taxon>
        <taxon>Dothideomycetes</taxon>
        <taxon>Pleosporomycetidae</taxon>
        <taxon>Pleosporales</taxon>
        <taxon>Pleosporineae</taxon>
        <taxon>Didymellaceae</taxon>
        <taxon>Macroventuria</taxon>
    </lineage>
</organism>
<reference evidence="1" key="1">
    <citation type="journal article" date="2020" name="Stud. Mycol.">
        <title>101 Dothideomycetes genomes: a test case for predicting lifestyles and emergence of pathogens.</title>
        <authorList>
            <person name="Haridas S."/>
            <person name="Albert R."/>
            <person name="Binder M."/>
            <person name="Bloem J."/>
            <person name="Labutti K."/>
            <person name="Salamov A."/>
            <person name="Andreopoulos B."/>
            <person name="Baker S."/>
            <person name="Barry K."/>
            <person name="Bills G."/>
            <person name="Bluhm B."/>
            <person name="Cannon C."/>
            <person name="Castanera R."/>
            <person name="Culley D."/>
            <person name="Daum C."/>
            <person name="Ezra D."/>
            <person name="Gonzalez J."/>
            <person name="Henrissat B."/>
            <person name="Kuo A."/>
            <person name="Liang C."/>
            <person name="Lipzen A."/>
            <person name="Lutzoni F."/>
            <person name="Magnuson J."/>
            <person name="Mondo S."/>
            <person name="Nolan M."/>
            <person name="Ohm R."/>
            <person name="Pangilinan J."/>
            <person name="Park H.-J."/>
            <person name="Ramirez L."/>
            <person name="Alfaro M."/>
            <person name="Sun H."/>
            <person name="Tritt A."/>
            <person name="Yoshinaga Y."/>
            <person name="Zwiers L.-H."/>
            <person name="Turgeon B."/>
            <person name="Goodwin S."/>
            <person name="Spatafora J."/>
            <person name="Crous P."/>
            <person name="Grigoriev I."/>
        </authorList>
    </citation>
    <scope>NUCLEOTIDE SEQUENCE</scope>
    <source>
        <strain evidence="1">CBS 525.71</strain>
    </source>
</reference>